<evidence type="ECO:0000313" key="11">
    <source>
        <dbReference type="Proteomes" id="UP000275846"/>
    </source>
</evidence>
<accession>A0A183SQL8</accession>
<evidence type="ECO:0000256" key="4">
    <source>
        <dbReference type="ARBA" id="ARBA00022448"/>
    </source>
</evidence>
<keyword evidence="7" id="KW-0653">Protein transport</keyword>
<dbReference type="Proteomes" id="UP000275846">
    <property type="component" value="Unassembled WGS sequence"/>
</dbReference>
<evidence type="ECO:0000313" key="12">
    <source>
        <dbReference type="WBParaSite" id="SSLN_0000672201-mRNA-1"/>
    </source>
</evidence>
<evidence type="ECO:0000256" key="9">
    <source>
        <dbReference type="ARBA" id="ARBA00023180"/>
    </source>
</evidence>
<dbReference type="Gene3D" id="1.25.10.10">
    <property type="entry name" value="Leucine-rich Repeat Variant"/>
    <property type="match status" value="1"/>
</dbReference>
<name>A0A183SQL8_SCHSO</name>
<dbReference type="STRING" id="70667.A0A183SQL8"/>
<organism evidence="12">
    <name type="scientific">Schistocephalus solidus</name>
    <name type="common">Tapeworm</name>
    <dbReference type="NCBI Taxonomy" id="70667"/>
    <lineage>
        <taxon>Eukaryota</taxon>
        <taxon>Metazoa</taxon>
        <taxon>Spiralia</taxon>
        <taxon>Lophotrochozoa</taxon>
        <taxon>Platyhelminthes</taxon>
        <taxon>Cestoda</taxon>
        <taxon>Eucestoda</taxon>
        <taxon>Diphyllobothriidea</taxon>
        <taxon>Diphyllobothriidae</taxon>
        <taxon>Schistocephalus</taxon>
    </lineage>
</organism>
<dbReference type="AlphaFoldDB" id="A0A183SQL8"/>
<keyword evidence="9" id="KW-0325">Glycoprotein</keyword>
<dbReference type="GO" id="GO:0000774">
    <property type="term" value="F:adenyl-nucleotide exchange factor activity"/>
    <property type="evidence" value="ECO:0007669"/>
    <property type="project" value="TreeGrafter"/>
</dbReference>
<dbReference type="OrthoDB" id="448649at2759"/>
<dbReference type="WBParaSite" id="SSLN_0000672201-mRNA-1">
    <property type="protein sequence ID" value="SSLN_0000672201-mRNA-1"/>
    <property type="gene ID" value="SSLN_0000672201"/>
</dbReference>
<keyword evidence="5" id="KW-0732">Signal</keyword>
<dbReference type="SUPFAM" id="SSF48371">
    <property type="entry name" value="ARM repeat"/>
    <property type="match status" value="1"/>
</dbReference>
<dbReference type="PANTHER" id="PTHR19316">
    <property type="entry name" value="PROTEIN FOLDING REGULATOR"/>
    <property type="match status" value="1"/>
</dbReference>
<reference evidence="10 11" key="2">
    <citation type="submission" date="2018-11" db="EMBL/GenBank/DDBJ databases">
        <authorList>
            <consortium name="Pathogen Informatics"/>
        </authorList>
    </citation>
    <scope>NUCLEOTIDE SEQUENCE [LARGE SCALE GENOMIC DNA]</scope>
    <source>
        <strain evidence="10 11">NST_G2</strain>
    </source>
</reference>
<dbReference type="PANTHER" id="PTHR19316:SF35">
    <property type="entry name" value="NUCLEOTIDE EXCHANGE FACTOR SIL1"/>
    <property type="match status" value="1"/>
</dbReference>
<proteinExistence type="inferred from homology"/>
<dbReference type="InterPro" id="IPR050693">
    <property type="entry name" value="Hsp70_NEF-Inhibitors"/>
</dbReference>
<evidence type="ECO:0000313" key="10">
    <source>
        <dbReference type="EMBL" id="VDL92901.1"/>
    </source>
</evidence>
<protein>
    <recommendedName>
        <fullName evidence="3">Nucleotide exchange factor SIL1</fullName>
    </recommendedName>
</protein>
<keyword evidence="11" id="KW-1185">Reference proteome</keyword>
<dbReference type="InterPro" id="IPR011989">
    <property type="entry name" value="ARM-like"/>
</dbReference>
<keyword evidence="6" id="KW-0256">Endoplasmic reticulum</keyword>
<evidence type="ECO:0000256" key="8">
    <source>
        <dbReference type="ARBA" id="ARBA00023010"/>
    </source>
</evidence>
<dbReference type="InterPro" id="IPR016024">
    <property type="entry name" value="ARM-type_fold"/>
</dbReference>
<comment type="similarity">
    <text evidence="2">Belongs to the SIL1 family.</text>
</comment>
<evidence type="ECO:0000256" key="7">
    <source>
        <dbReference type="ARBA" id="ARBA00022927"/>
    </source>
</evidence>
<reference evidence="12" key="1">
    <citation type="submission" date="2016-06" db="UniProtKB">
        <authorList>
            <consortium name="WormBaseParasite"/>
        </authorList>
    </citation>
    <scope>IDENTIFICATION</scope>
</reference>
<dbReference type="EMBL" id="UYSU01033721">
    <property type="protein sequence ID" value="VDL92901.1"/>
    <property type="molecule type" value="Genomic_DNA"/>
</dbReference>
<sequence length="308" mass="35346">MQDLLRQYKESEMEFDKIVILEKMKENLHEYATAENFAKTGGLTELLNNLSRLSPPLKTMILQCLAAAIQGCAHVKEIMFEARILEKMNTLWREELSNQSPNPKFLADCLLVVSSMLRNYPTAQNAFFSEQTETGDLVVFSLLLRTTESSAWNCYDKYCRRLKFRIFRLLGDLIDERNLLDDTPLERRKVYSKFDLPAEIKEHGWCHRVVRLVLDDQLLNTHVNVESAIEAGKEIAQACSQKDFFTDHQESLTLASRLEVLETKYDDLARTDTEDGLGYYEKVRSLVADFRKAVYGNGSVVSVASTHV</sequence>
<evidence type="ECO:0000256" key="6">
    <source>
        <dbReference type="ARBA" id="ARBA00022824"/>
    </source>
</evidence>
<evidence type="ECO:0000256" key="2">
    <source>
        <dbReference type="ARBA" id="ARBA00010588"/>
    </source>
</evidence>
<dbReference type="GO" id="GO:0015031">
    <property type="term" value="P:protein transport"/>
    <property type="evidence" value="ECO:0007669"/>
    <property type="project" value="UniProtKB-KW"/>
</dbReference>
<evidence type="ECO:0000256" key="5">
    <source>
        <dbReference type="ARBA" id="ARBA00022729"/>
    </source>
</evidence>
<evidence type="ECO:0000256" key="3">
    <source>
        <dbReference type="ARBA" id="ARBA00015352"/>
    </source>
</evidence>
<comment type="subcellular location">
    <subcellularLocation>
        <location evidence="1">Endoplasmic reticulum lumen</location>
    </subcellularLocation>
</comment>
<evidence type="ECO:0000256" key="1">
    <source>
        <dbReference type="ARBA" id="ARBA00004319"/>
    </source>
</evidence>
<dbReference type="GO" id="GO:0005788">
    <property type="term" value="C:endoplasmic reticulum lumen"/>
    <property type="evidence" value="ECO:0007669"/>
    <property type="project" value="UniProtKB-SubCell"/>
</dbReference>
<gene>
    <name evidence="10" type="ORF">SSLN_LOCUS6516</name>
</gene>
<keyword evidence="8" id="KW-0811">Translocation</keyword>
<keyword evidence="4" id="KW-0813">Transport</keyword>